<reference evidence="1 2" key="1">
    <citation type="submission" date="2015-02" db="EMBL/GenBank/DDBJ databases">
        <title>Nostoc linckia genome annotation.</title>
        <authorList>
            <person name="Zhou Z."/>
        </authorList>
    </citation>
    <scope>NUCLEOTIDE SEQUENCE [LARGE SCALE GENOMIC DNA]</scope>
    <source>
        <strain evidence="2">z8</strain>
    </source>
</reference>
<sequence>MNLKVFKFDCYPNAINWLNENSGVAVRGEDMPPSSFGGRVSLHLLFSNLMSQGDKLKILEFFPQSQDCNQIREKLGYPPLEYPHANYLIHGYTRNQIVEILKKNFGAIAVKSPCCMETVDNEEVFSRLKELEIRLGGPLSQQDPTKIGGLYRKLYQ</sequence>
<gene>
    <name evidence="1" type="ORF">VF08_03480</name>
</gene>
<proteinExistence type="predicted"/>
<evidence type="ECO:0000313" key="2">
    <source>
        <dbReference type="Proteomes" id="UP000222310"/>
    </source>
</evidence>
<organism evidence="1 2">
    <name type="scientific">Nostoc linckia z8</name>
    <dbReference type="NCBI Taxonomy" id="1628746"/>
    <lineage>
        <taxon>Bacteria</taxon>
        <taxon>Bacillati</taxon>
        <taxon>Cyanobacteriota</taxon>
        <taxon>Cyanophyceae</taxon>
        <taxon>Nostocales</taxon>
        <taxon>Nostocaceae</taxon>
        <taxon>Nostoc</taxon>
    </lineage>
</organism>
<name>A0A9Q5ZGK9_NOSLI</name>
<dbReference type="EMBL" id="LAHD01000005">
    <property type="protein sequence ID" value="PHK06806.1"/>
    <property type="molecule type" value="Genomic_DNA"/>
</dbReference>
<dbReference type="GeneID" id="57094366"/>
<protein>
    <submittedName>
        <fullName evidence="1">Uncharacterized protein</fullName>
    </submittedName>
</protein>
<dbReference type="AlphaFoldDB" id="A0A9Q5ZGK9"/>
<evidence type="ECO:0000313" key="1">
    <source>
        <dbReference type="EMBL" id="PHK06806.1"/>
    </source>
</evidence>
<accession>A0A9Q5ZGK9</accession>
<dbReference type="RefSeq" id="WP_099066593.1">
    <property type="nucleotide sequence ID" value="NZ_LAHD01000005.1"/>
</dbReference>
<dbReference type="Proteomes" id="UP000222310">
    <property type="component" value="Unassembled WGS sequence"/>
</dbReference>
<comment type="caution">
    <text evidence="1">The sequence shown here is derived from an EMBL/GenBank/DDBJ whole genome shotgun (WGS) entry which is preliminary data.</text>
</comment>